<proteinExistence type="predicted"/>
<evidence type="ECO:0000313" key="2">
    <source>
        <dbReference type="Proteomes" id="UP000001979"/>
    </source>
</evidence>
<dbReference type="Pfam" id="PF17341">
    <property type="entry name" value="DUF5371"/>
    <property type="match status" value="1"/>
</dbReference>
<gene>
    <name evidence="1" type="ordered locus">Mbur_0050</name>
</gene>
<accession>Q12ZQ4</accession>
<name>Q12ZQ4_METBU</name>
<sequence length="80" mass="9321">MRCSAKCPYGDEKMKIVHAQTVLAEEQLLALKDKCNNTSTKEALIIAVEHYIECEYTDMNEEMWTKKLEKIVQKKKEQKA</sequence>
<dbReference type="Proteomes" id="UP000001979">
    <property type="component" value="Chromosome"/>
</dbReference>
<organism evidence="1 2">
    <name type="scientific">Methanococcoides burtonii (strain DSM 6242 / NBRC 107633 / OCM 468 / ACE-M)</name>
    <dbReference type="NCBI Taxonomy" id="259564"/>
    <lineage>
        <taxon>Archaea</taxon>
        <taxon>Methanobacteriati</taxon>
        <taxon>Methanobacteriota</taxon>
        <taxon>Stenosarchaea group</taxon>
        <taxon>Methanomicrobia</taxon>
        <taxon>Methanosarcinales</taxon>
        <taxon>Methanosarcinaceae</taxon>
        <taxon>Methanococcoides</taxon>
    </lineage>
</organism>
<dbReference type="HOGENOM" id="CLU_199454_0_0_2"/>
<reference evidence="2" key="1">
    <citation type="journal article" date="2009" name="ISME J.">
        <title>The genome sequence of the psychrophilic archaeon, Methanococcoides burtonii: the role of genome evolution in cold adaptation.</title>
        <authorList>
            <person name="Allen M.A."/>
            <person name="Lauro F.M."/>
            <person name="Williams T.J."/>
            <person name="Burg D."/>
            <person name="Siddiqui K.S."/>
            <person name="De Francisci D."/>
            <person name="Chong K.W."/>
            <person name="Pilak O."/>
            <person name="Chew H.H."/>
            <person name="De Maere M.Z."/>
            <person name="Ting L."/>
            <person name="Katrib M."/>
            <person name="Ng C."/>
            <person name="Sowers K.R."/>
            <person name="Galperin M.Y."/>
            <person name="Anderson I.J."/>
            <person name="Ivanova N."/>
            <person name="Dalin E."/>
            <person name="Martinez M."/>
            <person name="Lapidus A."/>
            <person name="Hauser L."/>
            <person name="Land M."/>
            <person name="Thomas T."/>
            <person name="Cavicchioli R."/>
        </authorList>
    </citation>
    <scope>NUCLEOTIDE SEQUENCE [LARGE SCALE GENOMIC DNA]</scope>
    <source>
        <strain evidence="2">DSM 6242 / NBRC 107633 / OCM 468 / ACE-M</strain>
    </source>
</reference>
<protein>
    <submittedName>
        <fullName evidence="1">Uncharacterized protein</fullName>
    </submittedName>
</protein>
<keyword evidence="2" id="KW-1185">Reference proteome</keyword>
<evidence type="ECO:0000313" key="1">
    <source>
        <dbReference type="EMBL" id="ABE51072.1"/>
    </source>
</evidence>
<dbReference type="AlphaFoldDB" id="Q12ZQ4"/>
<dbReference type="KEGG" id="mbu:Mbur_0050"/>
<dbReference type="EMBL" id="CP000300">
    <property type="protein sequence ID" value="ABE51072.1"/>
    <property type="molecule type" value="Genomic_DNA"/>
</dbReference>
<dbReference type="InterPro" id="IPR020073">
    <property type="entry name" value="Uncharacterised_AF1718"/>
</dbReference>